<keyword evidence="2" id="KW-0175">Coiled coil</keyword>
<feature type="coiled-coil region" evidence="2">
    <location>
        <begin position="24"/>
        <end position="79"/>
    </location>
</feature>
<dbReference type="InterPro" id="IPR006665">
    <property type="entry name" value="OmpA-like"/>
</dbReference>
<dbReference type="InterPro" id="IPR036737">
    <property type="entry name" value="OmpA-like_sf"/>
</dbReference>
<dbReference type="EMBL" id="FNUE01000002">
    <property type="protein sequence ID" value="SEE55472.1"/>
    <property type="molecule type" value="Genomic_DNA"/>
</dbReference>
<dbReference type="PROSITE" id="PS51257">
    <property type="entry name" value="PROKAR_LIPOPROTEIN"/>
    <property type="match status" value="1"/>
</dbReference>
<dbReference type="Proteomes" id="UP000183071">
    <property type="component" value="Unassembled WGS sequence"/>
</dbReference>
<evidence type="ECO:0000313" key="4">
    <source>
        <dbReference type="EMBL" id="KOY52980.1"/>
    </source>
</evidence>
<gene>
    <name evidence="4" type="ORF">I602_2540</name>
    <name evidence="5" type="ORF">SAMN05444353_2315</name>
</gene>
<evidence type="ECO:0000256" key="2">
    <source>
        <dbReference type="SAM" id="Coils"/>
    </source>
</evidence>
<reference evidence="4 6" key="1">
    <citation type="submission" date="2015-07" db="EMBL/GenBank/DDBJ databases">
        <title>Genome of Polaribacter dokdonenesis DSW-5, isolated from seawater off Dokdo in Korea.</title>
        <authorList>
            <person name="Yoon K."/>
            <person name="Song J.Y."/>
            <person name="Kim J.F."/>
        </authorList>
    </citation>
    <scope>NUCLEOTIDE SEQUENCE [LARGE SCALE GENOMIC DNA]</scope>
    <source>
        <strain evidence="4 6">DSW-5</strain>
    </source>
</reference>
<dbReference type="CDD" id="cd07185">
    <property type="entry name" value="OmpA_C-like"/>
    <property type="match status" value="1"/>
</dbReference>
<dbReference type="PANTHER" id="PTHR30329:SF21">
    <property type="entry name" value="LIPOPROTEIN YIAD-RELATED"/>
    <property type="match status" value="1"/>
</dbReference>
<dbReference type="STRING" id="1300348.I602_2540"/>
<dbReference type="GO" id="GO:0016020">
    <property type="term" value="C:membrane"/>
    <property type="evidence" value="ECO:0007669"/>
    <property type="project" value="UniProtKB-UniRule"/>
</dbReference>
<dbReference type="EMBL" id="LGBR01000001">
    <property type="protein sequence ID" value="KOY52980.1"/>
    <property type="molecule type" value="Genomic_DNA"/>
</dbReference>
<accession>A0A0N0CG86</accession>
<dbReference type="Pfam" id="PF00691">
    <property type="entry name" value="OmpA"/>
    <property type="match status" value="1"/>
</dbReference>
<dbReference type="Gene3D" id="3.30.1330.60">
    <property type="entry name" value="OmpA-like domain"/>
    <property type="match status" value="1"/>
</dbReference>
<protein>
    <submittedName>
        <fullName evidence="5">Chemotaxis protein MotB</fullName>
    </submittedName>
    <submittedName>
        <fullName evidence="4">OmpA family protein</fullName>
    </submittedName>
</protein>
<feature type="domain" description="OmpA-like" evidence="3">
    <location>
        <begin position="146"/>
        <end position="268"/>
    </location>
</feature>
<name>A0A0N0CG86_9FLAO</name>
<dbReference type="PROSITE" id="PS51123">
    <property type="entry name" value="OMPA_2"/>
    <property type="match status" value="1"/>
</dbReference>
<keyword evidence="1" id="KW-0472">Membrane</keyword>
<reference evidence="5 7" key="2">
    <citation type="submission" date="2016-10" db="EMBL/GenBank/DDBJ databases">
        <authorList>
            <person name="Varghese N."/>
            <person name="Submissions S."/>
        </authorList>
    </citation>
    <scope>NUCLEOTIDE SEQUENCE [LARGE SCALE GENOMIC DNA]</scope>
    <source>
        <strain evidence="5 7">DSW-5</strain>
    </source>
</reference>
<evidence type="ECO:0000313" key="6">
    <source>
        <dbReference type="Proteomes" id="UP000037716"/>
    </source>
</evidence>
<dbReference type="Proteomes" id="UP000037716">
    <property type="component" value="Unassembled WGS sequence"/>
</dbReference>
<keyword evidence="7" id="KW-1185">Reference proteome</keyword>
<dbReference type="InterPro" id="IPR050330">
    <property type="entry name" value="Bact_OuterMem_StrucFunc"/>
</dbReference>
<proteinExistence type="predicted"/>
<dbReference type="PATRIC" id="fig|1300348.6.peg.2542"/>
<sequence length="279" mass="31406">MRNLILPVSLCMLMITSCVSKKKYVELENKYTDTKGNLQKLQLKQEEINRRVEIYNDRINSLKDDNANLEEENELKFDVNSDNIVISKKGRDIMNATLAKVNPEKLAKAKTLKDSLNLALSYNIISQTLGEAELLNSDELDIDIDETVVMISISDKLLFSTGSYRIKESAYSLITKIADIAEAEPSIDIMIEGHTDSQTISNAAVQDNWDLSVKRATSIVRLLQNKFKIDGNRLIASGRGDTVPLLPNTSSENRAKNRRTRIVILPNINKFFALLNSEN</sequence>
<dbReference type="SUPFAM" id="SSF103088">
    <property type="entry name" value="OmpA-like"/>
    <property type="match status" value="1"/>
</dbReference>
<evidence type="ECO:0000259" key="3">
    <source>
        <dbReference type="PROSITE" id="PS51123"/>
    </source>
</evidence>
<dbReference type="OrthoDB" id="9815217at2"/>
<dbReference type="PANTHER" id="PTHR30329">
    <property type="entry name" value="STATOR ELEMENT OF FLAGELLAR MOTOR COMPLEX"/>
    <property type="match status" value="1"/>
</dbReference>
<evidence type="ECO:0000313" key="5">
    <source>
        <dbReference type="EMBL" id="SEE55472.1"/>
    </source>
</evidence>
<dbReference type="AlphaFoldDB" id="A0A0N0CG86"/>
<dbReference type="RefSeq" id="WP_053975031.1">
    <property type="nucleotide sequence ID" value="NZ_FNUE01000002.1"/>
</dbReference>
<organism evidence="4 6">
    <name type="scientific">Polaribacter dokdonensis DSW-5</name>
    <dbReference type="NCBI Taxonomy" id="1300348"/>
    <lineage>
        <taxon>Bacteria</taxon>
        <taxon>Pseudomonadati</taxon>
        <taxon>Bacteroidota</taxon>
        <taxon>Flavobacteriia</taxon>
        <taxon>Flavobacteriales</taxon>
        <taxon>Flavobacteriaceae</taxon>
    </lineage>
</organism>
<comment type="caution">
    <text evidence="4">The sequence shown here is derived from an EMBL/GenBank/DDBJ whole genome shotgun (WGS) entry which is preliminary data.</text>
</comment>
<evidence type="ECO:0000256" key="1">
    <source>
        <dbReference type="PROSITE-ProRule" id="PRU00473"/>
    </source>
</evidence>
<evidence type="ECO:0000313" key="7">
    <source>
        <dbReference type="Proteomes" id="UP000183071"/>
    </source>
</evidence>